<reference evidence="4 5" key="1">
    <citation type="submission" date="2018-10" db="EMBL/GenBank/DDBJ databases">
        <title>Relationship between Morphology and Antimicrobial Activity in Streptomyces.</title>
        <authorList>
            <person name="Kang H.J."/>
            <person name="Kim S.B."/>
        </authorList>
    </citation>
    <scope>NUCLEOTIDE SEQUENCE [LARGE SCALE GENOMIC DNA]</scope>
    <source>
        <strain evidence="4 5">BH38</strain>
    </source>
</reference>
<dbReference type="GO" id="GO:0015035">
    <property type="term" value="F:protein-disulfide reductase activity"/>
    <property type="evidence" value="ECO:0007669"/>
    <property type="project" value="TreeGrafter"/>
</dbReference>
<dbReference type="PANTHER" id="PTHR45663:SF11">
    <property type="entry name" value="GEO12009P1"/>
    <property type="match status" value="1"/>
</dbReference>
<dbReference type="AlphaFoldDB" id="A0A387HRP5"/>
<dbReference type="Pfam" id="PF00085">
    <property type="entry name" value="Thioredoxin"/>
    <property type="match status" value="1"/>
</dbReference>
<dbReference type="InterPro" id="IPR013766">
    <property type="entry name" value="Thioredoxin_domain"/>
</dbReference>
<dbReference type="CDD" id="cd02947">
    <property type="entry name" value="TRX_family"/>
    <property type="match status" value="1"/>
</dbReference>
<keyword evidence="2" id="KW-0676">Redox-active center</keyword>
<accession>A0A387HRP5</accession>
<dbReference type="PROSITE" id="PS51352">
    <property type="entry name" value="THIOREDOXIN_2"/>
    <property type="match status" value="1"/>
</dbReference>
<dbReference type="GO" id="GO:0005737">
    <property type="term" value="C:cytoplasm"/>
    <property type="evidence" value="ECO:0007669"/>
    <property type="project" value="TreeGrafter"/>
</dbReference>
<keyword evidence="5" id="KW-1185">Reference proteome</keyword>
<evidence type="ECO:0000313" key="5">
    <source>
        <dbReference type="Proteomes" id="UP000271554"/>
    </source>
</evidence>
<name>A0A387HRP5_9ACTN</name>
<dbReference type="RefSeq" id="WP_120726000.1">
    <property type="nucleotide sequence ID" value="NZ_CP032698.1"/>
</dbReference>
<evidence type="ECO:0000256" key="1">
    <source>
        <dbReference type="ARBA" id="ARBA00008987"/>
    </source>
</evidence>
<dbReference type="Gene3D" id="3.40.30.10">
    <property type="entry name" value="Glutaredoxin"/>
    <property type="match status" value="1"/>
</dbReference>
<gene>
    <name evidence="4" type="primary">trxA_4</name>
    <name evidence="4" type="ORF">DWB77_06754</name>
</gene>
<dbReference type="EMBL" id="CP032698">
    <property type="protein sequence ID" value="AYG84540.1"/>
    <property type="molecule type" value="Genomic_DNA"/>
</dbReference>
<dbReference type="OrthoDB" id="4225704at2"/>
<evidence type="ECO:0000313" key="4">
    <source>
        <dbReference type="EMBL" id="AYG84540.1"/>
    </source>
</evidence>
<comment type="similarity">
    <text evidence="1">Belongs to the thioredoxin family.</text>
</comment>
<dbReference type="InterPro" id="IPR036249">
    <property type="entry name" value="Thioredoxin-like_sf"/>
</dbReference>
<protein>
    <submittedName>
        <fullName evidence="4">Thioredoxin 1</fullName>
    </submittedName>
</protein>
<evidence type="ECO:0000259" key="3">
    <source>
        <dbReference type="PROSITE" id="PS51352"/>
    </source>
</evidence>
<proteinExistence type="inferred from homology"/>
<organism evidence="4 5">
    <name type="scientific">Streptomyces hundungensis</name>
    <dbReference type="NCBI Taxonomy" id="1077946"/>
    <lineage>
        <taxon>Bacteria</taxon>
        <taxon>Bacillati</taxon>
        <taxon>Actinomycetota</taxon>
        <taxon>Actinomycetes</taxon>
        <taxon>Kitasatosporales</taxon>
        <taxon>Streptomycetaceae</taxon>
        <taxon>Streptomyces</taxon>
    </lineage>
</organism>
<dbReference type="Proteomes" id="UP000271554">
    <property type="component" value="Chromosome"/>
</dbReference>
<feature type="domain" description="Thioredoxin" evidence="3">
    <location>
        <begin position="1"/>
        <end position="112"/>
    </location>
</feature>
<dbReference type="KEGG" id="shun:DWB77_06754"/>
<dbReference type="PANTHER" id="PTHR45663">
    <property type="entry name" value="GEO12009P1"/>
    <property type="match status" value="1"/>
</dbReference>
<sequence length="112" mass="12077">MARRVHQPLENEEFDFILTVADGPVLVLFVGTWPKAVDACKKMDAVVSEAAERYAGRLTAVKVDMTRCPEPVRRYGVTGAPTVVLLKAGEVAASETGVMDGPALQTFLDSNL</sequence>
<dbReference type="SUPFAM" id="SSF52833">
    <property type="entry name" value="Thioredoxin-like"/>
    <property type="match status" value="1"/>
</dbReference>
<evidence type="ECO:0000256" key="2">
    <source>
        <dbReference type="ARBA" id="ARBA00023284"/>
    </source>
</evidence>